<dbReference type="EMBL" id="MN739050">
    <property type="protein sequence ID" value="QHS86083.1"/>
    <property type="molecule type" value="Genomic_DNA"/>
</dbReference>
<evidence type="ECO:0000313" key="2">
    <source>
        <dbReference type="EMBL" id="QHS86083.1"/>
    </source>
</evidence>
<feature type="transmembrane region" description="Helical" evidence="1">
    <location>
        <begin position="46"/>
        <end position="65"/>
    </location>
</feature>
<evidence type="ECO:0008006" key="3">
    <source>
        <dbReference type="Google" id="ProtNLM"/>
    </source>
</evidence>
<evidence type="ECO:0000256" key="1">
    <source>
        <dbReference type="SAM" id="Phobius"/>
    </source>
</evidence>
<sequence length="80" mass="8830">MGAHKHSYRLFNIAFAVLLAITYMLVEMYVIPNFVEEKKKAMASSYSGYAFGGILAILGAGSMFADHLDEISPAKSCRHK</sequence>
<protein>
    <recommendedName>
        <fullName evidence="3">Major facilitator superfamily (MFS) profile domain-containing protein</fullName>
    </recommendedName>
</protein>
<dbReference type="AlphaFoldDB" id="A0A6C0B3N4"/>
<proteinExistence type="predicted"/>
<keyword evidence="1" id="KW-0472">Membrane</keyword>
<name>A0A6C0B3N4_9ZZZZ</name>
<keyword evidence="1" id="KW-0812">Transmembrane</keyword>
<feature type="transmembrane region" description="Helical" evidence="1">
    <location>
        <begin position="7"/>
        <end position="26"/>
    </location>
</feature>
<keyword evidence="1" id="KW-1133">Transmembrane helix</keyword>
<organism evidence="2">
    <name type="scientific">viral metagenome</name>
    <dbReference type="NCBI Taxonomy" id="1070528"/>
    <lineage>
        <taxon>unclassified sequences</taxon>
        <taxon>metagenomes</taxon>
        <taxon>organismal metagenomes</taxon>
    </lineage>
</organism>
<reference evidence="2" key="1">
    <citation type="journal article" date="2020" name="Nature">
        <title>Giant virus diversity and host interactions through global metagenomics.</title>
        <authorList>
            <person name="Schulz F."/>
            <person name="Roux S."/>
            <person name="Paez-Espino D."/>
            <person name="Jungbluth S."/>
            <person name="Walsh D.A."/>
            <person name="Denef V.J."/>
            <person name="McMahon K.D."/>
            <person name="Konstantinidis K.T."/>
            <person name="Eloe-Fadrosh E.A."/>
            <person name="Kyrpides N.C."/>
            <person name="Woyke T."/>
        </authorList>
    </citation>
    <scope>NUCLEOTIDE SEQUENCE</scope>
    <source>
        <strain evidence="2">GVMAG-M-3300009185-7</strain>
    </source>
</reference>
<accession>A0A6C0B3N4</accession>